<keyword evidence="2" id="KW-0805">Transcription regulation</keyword>
<dbReference type="GO" id="GO:0003677">
    <property type="term" value="F:DNA binding"/>
    <property type="evidence" value="ECO:0007669"/>
    <property type="project" value="InterPro"/>
</dbReference>
<feature type="domain" description="RNA polymerase sigma factor 70 region 4 type 2" evidence="6">
    <location>
        <begin position="134"/>
        <end position="182"/>
    </location>
</feature>
<dbReference type="Proteomes" id="UP000444174">
    <property type="component" value="Unassembled WGS sequence"/>
</dbReference>
<organism evidence="7 8">
    <name type="scientific">Tritonibacter litoralis</name>
    <dbReference type="NCBI Taxonomy" id="2662264"/>
    <lineage>
        <taxon>Bacteria</taxon>
        <taxon>Pseudomonadati</taxon>
        <taxon>Pseudomonadota</taxon>
        <taxon>Alphaproteobacteria</taxon>
        <taxon>Rhodobacterales</taxon>
        <taxon>Paracoccaceae</taxon>
        <taxon>Tritonibacter</taxon>
    </lineage>
</organism>
<comment type="caution">
    <text evidence="7">The sequence shown here is derived from an EMBL/GenBank/DDBJ whole genome shotgun (WGS) entry which is preliminary data.</text>
</comment>
<dbReference type="PANTHER" id="PTHR43133:SF51">
    <property type="entry name" value="RNA POLYMERASE SIGMA FACTOR"/>
    <property type="match status" value="1"/>
</dbReference>
<dbReference type="Gene3D" id="1.10.1740.10">
    <property type="match status" value="1"/>
</dbReference>
<dbReference type="Pfam" id="PF04542">
    <property type="entry name" value="Sigma70_r2"/>
    <property type="match status" value="1"/>
</dbReference>
<dbReference type="GO" id="GO:0016987">
    <property type="term" value="F:sigma factor activity"/>
    <property type="evidence" value="ECO:0007669"/>
    <property type="project" value="UniProtKB-KW"/>
</dbReference>
<evidence type="ECO:0000256" key="3">
    <source>
        <dbReference type="ARBA" id="ARBA00023082"/>
    </source>
</evidence>
<keyword evidence="3" id="KW-0731">Sigma factor</keyword>
<reference evidence="7 8" key="1">
    <citation type="submission" date="2019-10" db="EMBL/GenBank/DDBJ databases">
        <title>Epibacterium sp. nov., isolated from seawater.</title>
        <authorList>
            <person name="Zhang X."/>
            <person name="Li N."/>
        </authorList>
    </citation>
    <scope>NUCLEOTIDE SEQUENCE [LARGE SCALE GENOMIC DNA]</scope>
    <source>
        <strain evidence="7 8">SM1979</strain>
    </source>
</reference>
<evidence type="ECO:0000313" key="7">
    <source>
        <dbReference type="EMBL" id="MQQ08103.1"/>
    </source>
</evidence>
<dbReference type="AlphaFoldDB" id="A0A843YFP9"/>
<keyword evidence="8" id="KW-1185">Reference proteome</keyword>
<evidence type="ECO:0000259" key="5">
    <source>
        <dbReference type="Pfam" id="PF04542"/>
    </source>
</evidence>
<name>A0A843YFP9_9RHOB</name>
<evidence type="ECO:0000256" key="1">
    <source>
        <dbReference type="ARBA" id="ARBA00010641"/>
    </source>
</evidence>
<dbReference type="RefSeq" id="WP_153215062.1">
    <property type="nucleotide sequence ID" value="NZ_WIBF01000003.1"/>
</dbReference>
<dbReference type="InterPro" id="IPR013324">
    <property type="entry name" value="RNA_pol_sigma_r3/r4-like"/>
</dbReference>
<dbReference type="NCBIfam" id="TIGR02937">
    <property type="entry name" value="sigma70-ECF"/>
    <property type="match status" value="1"/>
</dbReference>
<feature type="domain" description="RNA polymerase sigma-70 region 2" evidence="5">
    <location>
        <begin position="24"/>
        <end position="79"/>
    </location>
</feature>
<dbReference type="InterPro" id="IPR013249">
    <property type="entry name" value="RNA_pol_sigma70_r4_t2"/>
</dbReference>
<proteinExistence type="inferred from homology"/>
<dbReference type="InterPro" id="IPR014284">
    <property type="entry name" value="RNA_pol_sigma-70_dom"/>
</dbReference>
<evidence type="ECO:0000256" key="4">
    <source>
        <dbReference type="ARBA" id="ARBA00023163"/>
    </source>
</evidence>
<comment type="similarity">
    <text evidence="1">Belongs to the sigma-70 factor family. ECF subfamily.</text>
</comment>
<dbReference type="InterPro" id="IPR036388">
    <property type="entry name" value="WH-like_DNA-bd_sf"/>
</dbReference>
<evidence type="ECO:0000313" key="8">
    <source>
        <dbReference type="Proteomes" id="UP000444174"/>
    </source>
</evidence>
<dbReference type="InterPro" id="IPR007627">
    <property type="entry name" value="RNA_pol_sigma70_r2"/>
</dbReference>
<dbReference type="EMBL" id="WIBF01000003">
    <property type="protein sequence ID" value="MQQ08103.1"/>
    <property type="molecule type" value="Genomic_DNA"/>
</dbReference>
<dbReference type="GO" id="GO:0006352">
    <property type="term" value="P:DNA-templated transcription initiation"/>
    <property type="evidence" value="ECO:0007669"/>
    <property type="project" value="InterPro"/>
</dbReference>
<accession>A0A843YFP9</accession>
<protein>
    <submittedName>
        <fullName evidence="7">Sigma-70 family RNA polymerase sigma factor</fullName>
    </submittedName>
</protein>
<dbReference type="SUPFAM" id="SSF88659">
    <property type="entry name" value="Sigma3 and sigma4 domains of RNA polymerase sigma factors"/>
    <property type="match status" value="1"/>
</dbReference>
<evidence type="ECO:0000256" key="2">
    <source>
        <dbReference type="ARBA" id="ARBA00023015"/>
    </source>
</evidence>
<dbReference type="Gene3D" id="1.10.10.10">
    <property type="entry name" value="Winged helix-like DNA-binding domain superfamily/Winged helix DNA-binding domain"/>
    <property type="match status" value="1"/>
</dbReference>
<evidence type="ECO:0000259" key="6">
    <source>
        <dbReference type="Pfam" id="PF08281"/>
    </source>
</evidence>
<dbReference type="InterPro" id="IPR039425">
    <property type="entry name" value="RNA_pol_sigma-70-like"/>
</dbReference>
<dbReference type="SUPFAM" id="SSF88946">
    <property type="entry name" value="Sigma2 domain of RNA polymerase sigma factors"/>
    <property type="match status" value="1"/>
</dbReference>
<sequence length="284" mass="31293">MIVFDEQQIREACAGNRAALEAIVRAAERPIFNLALRMLANRADAEDATQEILIKIITHIGALRDINAAGAWAMQIACRDLMGRRKRGRVESMRLTFEGFTADLDHGRQDLADGTLSQAETTLALEEVKVGCTLAMLTCLQRPARMAYILGEIFEMTDQEAAHAMDITPAAFRQRLTRARKAVTEFVTQTCGVVSAENRCRCASRITPALAQKRIHKGQSEFGLDKTPRHTPNQISAYVRQLEQGRATAALMRSNPDFPTEVGAMVLSLVDVQASEGKSLRAPI</sequence>
<dbReference type="PANTHER" id="PTHR43133">
    <property type="entry name" value="RNA POLYMERASE ECF-TYPE SIGMA FACTO"/>
    <property type="match status" value="1"/>
</dbReference>
<dbReference type="Pfam" id="PF08281">
    <property type="entry name" value="Sigma70_r4_2"/>
    <property type="match status" value="1"/>
</dbReference>
<dbReference type="InterPro" id="IPR013325">
    <property type="entry name" value="RNA_pol_sigma_r2"/>
</dbReference>
<keyword evidence="4" id="KW-0804">Transcription</keyword>
<gene>
    <name evidence="7" type="ORF">GFB49_06540</name>
</gene>